<reference evidence="1" key="1">
    <citation type="submission" date="2023-03" db="EMBL/GenBank/DDBJ databases">
        <title>Massive genome expansion in bonnet fungi (Mycena s.s.) driven by repeated elements and novel gene families across ecological guilds.</title>
        <authorList>
            <consortium name="Lawrence Berkeley National Laboratory"/>
            <person name="Harder C.B."/>
            <person name="Miyauchi S."/>
            <person name="Viragh M."/>
            <person name="Kuo A."/>
            <person name="Thoen E."/>
            <person name="Andreopoulos B."/>
            <person name="Lu D."/>
            <person name="Skrede I."/>
            <person name="Drula E."/>
            <person name="Henrissat B."/>
            <person name="Morin E."/>
            <person name="Kohler A."/>
            <person name="Barry K."/>
            <person name="LaButti K."/>
            <person name="Morin E."/>
            <person name="Salamov A."/>
            <person name="Lipzen A."/>
            <person name="Mereny Z."/>
            <person name="Hegedus B."/>
            <person name="Baldrian P."/>
            <person name="Stursova M."/>
            <person name="Weitz H."/>
            <person name="Taylor A."/>
            <person name="Grigoriev I.V."/>
            <person name="Nagy L.G."/>
            <person name="Martin F."/>
            <person name="Kauserud H."/>
        </authorList>
    </citation>
    <scope>NUCLEOTIDE SEQUENCE</scope>
    <source>
        <strain evidence="1">CBHHK188m</strain>
    </source>
</reference>
<comment type="caution">
    <text evidence="1">The sequence shown here is derived from an EMBL/GenBank/DDBJ whole genome shotgun (WGS) entry which is preliminary data.</text>
</comment>
<dbReference type="EMBL" id="JARJLG010000019">
    <property type="protein sequence ID" value="KAJ7772553.1"/>
    <property type="molecule type" value="Genomic_DNA"/>
</dbReference>
<gene>
    <name evidence="1" type="ORF">DFH07DRAFT_733840</name>
</gene>
<keyword evidence="2" id="KW-1185">Reference proteome</keyword>
<dbReference type="Proteomes" id="UP001215280">
    <property type="component" value="Unassembled WGS sequence"/>
</dbReference>
<accession>A0AAD7NS34</accession>
<name>A0AAD7NS34_9AGAR</name>
<evidence type="ECO:0000313" key="2">
    <source>
        <dbReference type="Proteomes" id="UP001215280"/>
    </source>
</evidence>
<protein>
    <submittedName>
        <fullName evidence="1">Uncharacterized protein</fullName>
    </submittedName>
</protein>
<evidence type="ECO:0000313" key="1">
    <source>
        <dbReference type="EMBL" id="KAJ7772553.1"/>
    </source>
</evidence>
<proteinExistence type="predicted"/>
<sequence>MASISARAASITTQDNVPLCPKSAAPWFVDAHARITHEDLGPHFDGLIAAWTHLEDASRYEQGPTNLPNKGRPKQVGSWIAGRHRKMDGEELTVSDPGAYTVKWQAWWDSLQPTWRTRDSDGAWSVMGEYGMGGREWGPLYQWGVNGTLSILASLYFWGRAVRNDSEGQQVPWELAVWDVAWMLEGMAIYYKKF</sequence>
<organism evidence="1 2">
    <name type="scientific">Mycena maculata</name>
    <dbReference type="NCBI Taxonomy" id="230809"/>
    <lineage>
        <taxon>Eukaryota</taxon>
        <taxon>Fungi</taxon>
        <taxon>Dikarya</taxon>
        <taxon>Basidiomycota</taxon>
        <taxon>Agaricomycotina</taxon>
        <taxon>Agaricomycetes</taxon>
        <taxon>Agaricomycetidae</taxon>
        <taxon>Agaricales</taxon>
        <taxon>Marasmiineae</taxon>
        <taxon>Mycenaceae</taxon>
        <taxon>Mycena</taxon>
    </lineage>
</organism>
<dbReference type="AlphaFoldDB" id="A0AAD7NS34"/>